<accession>A0AAD7UBG1</accession>
<dbReference type="InterPro" id="IPR052920">
    <property type="entry name" value="DNA-binding_regulatory"/>
</dbReference>
<reference evidence="4" key="1">
    <citation type="submission" date="2023-01" db="EMBL/GenBank/DDBJ databases">
        <title>Metagenome sequencing of chrysophaentin producing Chrysophaeum taylorii.</title>
        <authorList>
            <person name="Davison J."/>
            <person name="Bewley C."/>
        </authorList>
    </citation>
    <scope>NUCLEOTIDE SEQUENCE</scope>
    <source>
        <strain evidence="4">NIES-1699</strain>
    </source>
</reference>
<gene>
    <name evidence="4" type="ORF">CTAYLR_002654</name>
</gene>
<feature type="signal peptide" evidence="2">
    <location>
        <begin position="1"/>
        <end position="20"/>
    </location>
</feature>
<comment type="caution">
    <text evidence="4">The sequence shown here is derived from an EMBL/GenBank/DDBJ whole genome shotgun (WGS) entry which is preliminary data.</text>
</comment>
<dbReference type="SUPFAM" id="SSF53474">
    <property type="entry name" value="alpha/beta-Hydrolases"/>
    <property type="match status" value="1"/>
</dbReference>
<name>A0AAD7UBG1_9STRA</name>
<dbReference type="Gene3D" id="3.40.50.1820">
    <property type="entry name" value="alpha/beta hydrolase"/>
    <property type="match status" value="1"/>
</dbReference>
<protein>
    <recommendedName>
        <fullName evidence="3">Xaa-Pro dipeptidyl-peptidase-like domain-containing protein</fullName>
    </recommendedName>
</protein>
<evidence type="ECO:0000313" key="5">
    <source>
        <dbReference type="Proteomes" id="UP001230188"/>
    </source>
</evidence>
<dbReference type="Pfam" id="PF02129">
    <property type="entry name" value="Peptidase_S15"/>
    <property type="match status" value="1"/>
</dbReference>
<dbReference type="EMBL" id="JAQMWT010000398">
    <property type="protein sequence ID" value="KAJ8601851.1"/>
    <property type="molecule type" value="Genomic_DNA"/>
</dbReference>
<feature type="compositionally biased region" description="Basic and acidic residues" evidence="1">
    <location>
        <begin position="519"/>
        <end position="534"/>
    </location>
</feature>
<keyword evidence="2" id="KW-0732">Signal</keyword>
<evidence type="ECO:0000256" key="2">
    <source>
        <dbReference type="SAM" id="SignalP"/>
    </source>
</evidence>
<dbReference type="GO" id="GO:0016787">
    <property type="term" value="F:hydrolase activity"/>
    <property type="evidence" value="ECO:0007669"/>
    <property type="project" value="InterPro"/>
</dbReference>
<sequence length="612" mass="68480">MWGWPVRNAVWLRLECGSLAYYEPSAAQEATGAPAGGGSELGRLRVSRVDVRADVDEAFSTACLVLTASEGAIRLLFSTMGEMRAWWLALTRSRRLARQPEELALPREPSEPSEPNLFLRKNSVFGPVFEAYDEVLRVVIRPPRASYDRSHLGPEEFSFFGSRVTRTDFAVENKRGQRIACSRWIPQRRADDEVMQYIWGVIYQQQQTEEGLDDDEDDDDGRYLAVDESLDTVVYVHGNASCRVEAISPALAVCLSLNLSLLALDLSGSGHSDGEFVSLGYYEREDVAAVVDFLASTCGVARVGLWGRSMGATTSLLYASTLSPDAACVVSDSAFSSLETLCLEQVQRCVAPVLPRATFKAVVDRVAASVQYYANFSICDVDPARTVLACATPCFIVHGALDDLVKCETHAYVLFDNFEVGADVDLIVEPQGKHLTPRTAETISRVRAFLFKHMRPTFVPIDDSNFAARDVAAPPWSDVWRDTTPPSPRRRPVHIQDPFRRRSRRRGGDVQPTGLLLLHNEEEPRCCRSAEHRSSSPPPPETRVAERDDDVHDDDDETRATLKTSNQQQQQQALAAPVVLLPNDDEDDDDHMWNYASYYYYYLITQRRPEEQ</sequence>
<evidence type="ECO:0000256" key="1">
    <source>
        <dbReference type="SAM" id="MobiDB-lite"/>
    </source>
</evidence>
<feature type="chain" id="PRO_5041904513" description="Xaa-Pro dipeptidyl-peptidase-like domain-containing protein" evidence="2">
    <location>
        <begin position="21"/>
        <end position="612"/>
    </location>
</feature>
<feature type="domain" description="Xaa-Pro dipeptidyl-peptidase-like" evidence="3">
    <location>
        <begin position="264"/>
        <end position="340"/>
    </location>
</feature>
<organism evidence="4 5">
    <name type="scientific">Chrysophaeum taylorii</name>
    <dbReference type="NCBI Taxonomy" id="2483200"/>
    <lineage>
        <taxon>Eukaryota</taxon>
        <taxon>Sar</taxon>
        <taxon>Stramenopiles</taxon>
        <taxon>Ochrophyta</taxon>
        <taxon>Pelagophyceae</taxon>
        <taxon>Pelagomonadales</taxon>
        <taxon>Pelagomonadaceae</taxon>
        <taxon>Chrysophaeum</taxon>
    </lineage>
</organism>
<feature type="region of interest" description="Disordered" evidence="1">
    <location>
        <begin position="476"/>
        <end position="588"/>
    </location>
</feature>
<proteinExistence type="predicted"/>
<feature type="compositionally biased region" description="Low complexity" evidence="1">
    <location>
        <begin position="567"/>
        <end position="582"/>
    </location>
</feature>
<dbReference type="AlphaFoldDB" id="A0AAD7UBG1"/>
<dbReference type="PANTHER" id="PTHR43358:SF4">
    <property type="entry name" value="ALPHA_BETA HYDROLASE FOLD-1 DOMAIN-CONTAINING PROTEIN"/>
    <property type="match status" value="1"/>
</dbReference>
<dbReference type="InterPro" id="IPR000383">
    <property type="entry name" value="Xaa-Pro-like_dom"/>
</dbReference>
<dbReference type="InterPro" id="IPR029058">
    <property type="entry name" value="AB_hydrolase_fold"/>
</dbReference>
<dbReference type="PANTHER" id="PTHR43358">
    <property type="entry name" value="ALPHA/BETA-HYDROLASE"/>
    <property type="match status" value="1"/>
</dbReference>
<evidence type="ECO:0000259" key="3">
    <source>
        <dbReference type="Pfam" id="PF02129"/>
    </source>
</evidence>
<keyword evidence="5" id="KW-1185">Reference proteome</keyword>
<dbReference type="Proteomes" id="UP001230188">
    <property type="component" value="Unassembled WGS sequence"/>
</dbReference>
<evidence type="ECO:0000313" key="4">
    <source>
        <dbReference type="EMBL" id="KAJ8601851.1"/>
    </source>
</evidence>